<dbReference type="EMBL" id="MN740974">
    <property type="protein sequence ID" value="QHU20794.1"/>
    <property type="molecule type" value="Genomic_DNA"/>
</dbReference>
<dbReference type="Pfam" id="PF01755">
    <property type="entry name" value="Glyco_transf_25"/>
    <property type="match status" value="1"/>
</dbReference>
<reference evidence="2" key="1">
    <citation type="journal article" date="2020" name="Nature">
        <title>Giant virus diversity and host interactions through global metagenomics.</title>
        <authorList>
            <person name="Schulz F."/>
            <person name="Roux S."/>
            <person name="Paez-Espino D."/>
            <person name="Jungbluth S."/>
            <person name="Walsh D.A."/>
            <person name="Denef V.J."/>
            <person name="McMahon K.D."/>
            <person name="Konstantinidis K.T."/>
            <person name="Eloe-Fadrosh E.A."/>
            <person name="Kyrpides N.C."/>
            <person name="Woyke T."/>
        </authorList>
    </citation>
    <scope>NUCLEOTIDE SEQUENCE</scope>
    <source>
        <strain evidence="2">GVMAG-S-3300013093-109</strain>
    </source>
</reference>
<proteinExistence type="predicted"/>
<evidence type="ECO:0000313" key="2">
    <source>
        <dbReference type="EMBL" id="QHU20794.1"/>
    </source>
</evidence>
<sequence>MYGRYINLESRTDRKEHIEHLQSQQPFFSRITRFNAIRHENGALGCSLSHIAVIEEFLSTDEEVLLLMEDDFVILNHTNFEKFVAEWENIKNIPDWDVIILTPRGDRMESTAVMMGHHFHRIRNNQTTTGYIVRRESAKVLLQNIKEGAAYLASGMPSDVCAIDQYWKRMQETHSFYYYEYIYGGQLEGFSTIEGRHVSYNDRYINQI</sequence>
<evidence type="ECO:0000259" key="1">
    <source>
        <dbReference type="Pfam" id="PF01755"/>
    </source>
</evidence>
<dbReference type="InterPro" id="IPR002654">
    <property type="entry name" value="Glyco_trans_25"/>
</dbReference>
<name>A0A6C0KWB4_9ZZZZ</name>
<feature type="domain" description="Glycosyl transferase family 25" evidence="1">
    <location>
        <begin position="41"/>
        <end position="156"/>
    </location>
</feature>
<protein>
    <recommendedName>
        <fullName evidence="1">Glycosyl transferase family 25 domain-containing protein</fullName>
    </recommendedName>
</protein>
<dbReference type="AlphaFoldDB" id="A0A6C0KWB4"/>
<organism evidence="2">
    <name type="scientific">viral metagenome</name>
    <dbReference type="NCBI Taxonomy" id="1070528"/>
    <lineage>
        <taxon>unclassified sequences</taxon>
        <taxon>metagenomes</taxon>
        <taxon>organismal metagenomes</taxon>
    </lineage>
</organism>
<accession>A0A6C0KWB4</accession>